<proteinExistence type="predicted"/>
<dbReference type="Gene3D" id="6.10.250.2870">
    <property type="match status" value="1"/>
</dbReference>
<dbReference type="Pfam" id="PF07730">
    <property type="entry name" value="HisKA_3"/>
    <property type="match status" value="1"/>
</dbReference>
<protein>
    <recommendedName>
        <fullName evidence="5">Signal transduction histidine kinase subgroup 3 dimerisation and phosphoacceptor domain-containing protein</fullName>
    </recommendedName>
</protein>
<dbReference type="InterPro" id="IPR011712">
    <property type="entry name" value="Sig_transdc_His_kin_sub3_dim/P"/>
</dbReference>
<name>A0ABQ6K2K2_9MICO</name>
<dbReference type="InterPro" id="IPR050482">
    <property type="entry name" value="Sensor_HK_TwoCompSys"/>
</dbReference>
<evidence type="ECO:0000256" key="4">
    <source>
        <dbReference type="SAM" id="Phobius"/>
    </source>
</evidence>
<keyword evidence="4" id="KW-0812">Transmembrane</keyword>
<dbReference type="PANTHER" id="PTHR24421">
    <property type="entry name" value="NITRATE/NITRITE SENSOR PROTEIN NARX-RELATED"/>
    <property type="match status" value="1"/>
</dbReference>
<sequence length="160" mass="17456">MVGRLDQRPALHPYITLSVGVVMIFFGQLIQRNALLRQAQHEVARLAVSEERARLARDLHDSLGHSLTVVAVKSELARKLVSRDPVRAEAEIADIERLAREGLADLRAAVAGYRDVDLEAELASARTALAAAGITAHLPDDAAVVRPELRALFGWVVREG</sequence>
<reference evidence="7" key="1">
    <citation type="journal article" date="2019" name="Int. J. Syst. Evol. Microbiol.">
        <title>The Global Catalogue of Microorganisms (GCM) 10K type strain sequencing project: providing services to taxonomists for standard genome sequencing and annotation.</title>
        <authorList>
            <consortium name="The Broad Institute Genomics Platform"/>
            <consortium name="The Broad Institute Genome Sequencing Center for Infectious Disease"/>
            <person name="Wu L."/>
            <person name="Ma J."/>
        </authorList>
    </citation>
    <scope>NUCLEOTIDE SEQUENCE [LARGE SCALE GENOMIC DNA]</scope>
    <source>
        <strain evidence="7">NBRC 108894</strain>
    </source>
</reference>
<dbReference type="Proteomes" id="UP001157034">
    <property type="component" value="Unassembled WGS sequence"/>
</dbReference>
<keyword evidence="4" id="KW-0472">Membrane</keyword>
<keyword evidence="4" id="KW-1133">Transmembrane helix</keyword>
<comment type="caution">
    <text evidence="6">The sequence shown here is derived from an EMBL/GenBank/DDBJ whole genome shotgun (WGS) entry which is preliminary data.</text>
</comment>
<dbReference type="PANTHER" id="PTHR24421:SF63">
    <property type="entry name" value="SENSOR HISTIDINE KINASE DESK"/>
    <property type="match status" value="1"/>
</dbReference>
<evidence type="ECO:0000256" key="1">
    <source>
        <dbReference type="ARBA" id="ARBA00022679"/>
    </source>
</evidence>
<evidence type="ECO:0000256" key="2">
    <source>
        <dbReference type="ARBA" id="ARBA00022777"/>
    </source>
</evidence>
<organism evidence="6 7">
    <name type="scientific">Pseudolysinimonas kribbensis</name>
    <dbReference type="NCBI Taxonomy" id="433641"/>
    <lineage>
        <taxon>Bacteria</taxon>
        <taxon>Bacillati</taxon>
        <taxon>Actinomycetota</taxon>
        <taxon>Actinomycetes</taxon>
        <taxon>Micrococcales</taxon>
        <taxon>Microbacteriaceae</taxon>
        <taxon>Pseudolysinimonas</taxon>
    </lineage>
</organism>
<gene>
    <name evidence="6" type="ORF">GCM10025881_08150</name>
</gene>
<evidence type="ECO:0000259" key="5">
    <source>
        <dbReference type="Pfam" id="PF07730"/>
    </source>
</evidence>
<keyword evidence="3" id="KW-0902">Two-component regulatory system</keyword>
<evidence type="ECO:0000313" key="7">
    <source>
        <dbReference type="Proteomes" id="UP001157034"/>
    </source>
</evidence>
<keyword evidence="2" id="KW-0418">Kinase</keyword>
<dbReference type="EMBL" id="BSVB01000001">
    <property type="protein sequence ID" value="GMA93991.1"/>
    <property type="molecule type" value="Genomic_DNA"/>
</dbReference>
<evidence type="ECO:0000313" key="6">
    <source>
        <dbReference type="EMBL" id="GMA93991.1"/>
    </source>
</evidence>
<feature type="transmembrane region" description="Helical" evidence="4">
    <location>
        <begin position="12"/>
        <end position="30"/>
    </location>
</feature>
<keyword evidence="7" id="KW-1185">Reference proteome</keyword>
<evidence type="ECO:0000256" key="3">
    <source>
        <dbReference type="ARBA" id="ARBA00023012"/>
    </source>
</evidence>
<accession>A0ABQ6K2K2</accession>
<keyword evidence="1" id="KW-0808">Transferase</keyword>
<feature type="domain" description="Signal transduction histidine kinase subgroup 3 dimerisation and phosphoacceptor" evidence="5">
    <location>
        <begin position="51"/>
        <end position="117"/>
    </location>
</feature>